<dbReference type="SUPFAM" id="SSF48317">
    <property type="entry name" value="Acid phosphatase/Vanadium-dependent haloperoxidase"/>
    <property type="match status" value="1"/>
</dbReference>
<dbReference type="Proteomes" id="UP000077628">
    <property type="component" value="Unassembled WGS sequence"/>
</dbReference>
<evidence type="ECO:0000256" key="8">
    <source>
        <dbReference type="ARBA" id="ARBA00032707"/>
    </source>
</evidence>
<dbReference type="SMART" id="SM00014">
    <property type="entry name" value="acidPPc"/>
    <property type="match status" value="1"/>
</dbReference>
<comment type="caution">
    <text evidence="12">The sequence shown here is derived from an EMBL/GenBank/DDBJ whole genome shotgun (WGS) entry which is preliminary data.</text>
</comment>
<protein>
    <recommendedName>
        <fullName evidence="2">undecaprenyl-diphosphate phosphatase</fullName>
        <ecNumber evidence="2">3.6.1.27</ecNumber>
    </recommendedName>
    <alternativeName>
        <fullName evidence="8">Undecaprenyl pyrophosphate phosphatase</fullName>
    </alternativeName>
</protein>
<sequence length="174" mass="19442">MKLIYSIHKYDVSLFTWLNGVGAHANLVGVCRSISRTGDGVPYVMLAIWLYWDQGGHDRLLQALLLAFLLERPIYWLLKNGFKRNRPQQALRDFRSTIKPSDQFSFPSGHTSAAFMVATLLGNFLPTLMPLLYLWAASVGFSRVVLGVHFPTDTLMGALLGVAIAIFSLNQTLL</sequence>
<evidence type="ECO:0000313" key="12">
    <source>
        <dbReference type="EMBL" id="OAI11830.1"/>
    </source>
</evidence>
<evidence type="ECO:0000256" key="3">
    <source>
        <dbReference type="ARBA" id="ARBA00022475"/>
    </source>
</evidence>
<dbReference type="AlphaFoldDB" id="A0A177N3W1"/>
<keyword evidence="5" id="KW-0378">Hydrolase</keyword>
<proteinExistence type="predicted"/>
<comment type="catalytic activity">
    <reaction evidence="9">
        <text>di-trans,octa-cis-undecaprenyl diphosphate + H2O = di-trans,octa-cis-undecaprenyl phosphate + phosphate + H(+)</text>
        <dbReference type="Rhea" id="RHEA:28094"/>
        <dbReference type="ChEBI" id="CHEBI:15377"/>
        <dbReference type="ChEBI" id="CHEBI:15378"/>
        <dbReference type="ChEBI" id="CHEBI:43474"/>
        <dbReference type="ChEBI" id="CHEBI:58405"/>
        <dbReference type="ChEBI" id="CHEBI:60392"/>
        <dbReference type="EC" id="3.6.1.27"/>
    </reaction>
</comment>
<evidence type="ECO:0000313" key="13">
    <source>
        <dbReference type="Proteomes" id="UP000077628"/>
    </source>
</evidence>
<feature type="domain" description="Phosphatidic acid phosphatase type 2/haloperoxidase" evidence="11">
    <location>
        <begin position="60"/>
        <end position="169"/>
    </location>
</feature>
<keyword evidence="7 10" id="KW-0472">Membrane</keyword>
<dbReference type="EC" id="3.6.1.27" evidence="2"/>
<evidence type="ECO:0000256" key="1">
    <source>
        <dbReference type="ARBA" id="ARBA00004651"/>
    </source>
</evidence>
<comment type="subcellular location">
    <subcellularLocation>
        <location evidence="1">Cell membrane</location>
        <topology evidence="1">Multi-pass membrane protein</topology>
    </subcellularLocation>
</comment>
<feature type="transmembrane region" description="Helical" evidence="10">
    <location>
        <begin position="155"/>
        <end position="173"/>
    </location>
</feature>
<evidence type="ECO:0000256" key="4">
    <source>
        <dbReference type="ARBA" id="ARBA00022692"/>
    </source>
</evidence>
<name>A0A177N3W1_9GAMM</name>
<feature type="transmembrane region" description="Helical" evidence="10">
    <location>
        <begin position="113"/>
        <end position="135"/>
    </location>
</feature>
<accession>A0A177N3W1</accession>
<evidence type="ECO:0000256" key="6">
    <source>
        <dbReference type="ARBA" id="ARBA00022989"/>
    </source>
</evidence>
<gene>
    <name evidence="12" type="ORF">A1355_15130</name>
</gene>
<keyword evidence="6 10" id="KW-1133">Transmembrane helix</keyword>
<dbReference type="CDD" id="cd01610">
    <property type="entry name" value="PAP2_like"/>
    <property type="match status" value="1"/>
</dbReference>
<keyword evidence="3" id="KW-1003">Cell membrane</keyword>
<dbReference type="OrthoDB" id="9780507at2"/>
<evidence type="ECO:0000256" key="10">
    <source>
        <dbReference type="SAM" id="Phobius"/>
    </source>
</evidence>
<evidence type="ECO:0000256" key="9">
    <source>
        <dbReference type="ARBA" id="ARBA00047594"/>
    </source>
</evidence>
<dbReference type="PANTHER" id="PTHR14969:SF62">
    <property type="entry name" value="DECAPRENYLPHOSPHORYL-5-PHOSPHORIBOSE PHOSPHATASE RV3807C-RELATED"/>
    <property type="match status" value="1"/>
</dbReference>
<evidence type="ECO:0000256" key="2">
    <source>
        <dbReference type="ARBA" id="ARBA00012374"/>
    </source>
</evidence>
<evidence type="ECO:0000256" key="7">
    <source>
        <dbReference type="ARBA" id="ARBA00023136"/>
    </source>
</evidence>
<organism evidence="12 13">
    <name type="scientific">Methylomonas koyamae</name>
    <dbReference type="NCBI Taxonomy" id="702114"/>
    <lineage>
        <taxon>Bacteria</taxon>
        <taxon>Pseudomonadati</taxon>
        <taxon>Pseudomonadota</taxon>
        <taxon>Gammaproteobacteria</taxon>
        <taxon>Methylococcales</taxon>
        <taxon>Methylococcaceae</taxon>
        <taxon>Methylomonas</taxon>
    </lineage>
</organism>
<dbReference type="GO" id="GO:0050380">
    <property type="term" value="F:undecaprenyl-diphosphatase activity"/>
    <property type="evidence" value="ECO:0007669"/>
    <property type="project" value="UniProtKB-EC"/>
</dbReference>
<reference evidence="13" key="1">
    <citation type="submission" date="2016-03" db="EMBL/GenBank/DDBJ databases">
        <authorList>
            <person name="Heylen K."/>
            <person name="De Vos P."/>
            <person name="Vekeman B."/>
        </authorList>
    </citation>
    <scope>NUCLEOTIDE SEQUENCE [LARGE SCALE GENOMIC DNA]</scope>
    <source>
        <strain evidence="13">R-45383</strain>
    </source>
</reference>
<dbReference type="Gene3D" id="1.20.144.10">
    <property type="entry name" value="Phosphatidic acid phosphatase type 2/haloperoxidase"/>
    <property type="match status" value="1"/>
</dbReference>
<dbReference type="InterPro" id="IPR036938">
    <property type="entry name" value="PAP2/HPO_sf"/>
</dbReference>
<keyword evidence="13" id="KW-1185">Reference proteome</keyword>
<evidence type="ECO:0000259" key="11">
    <source>
        <dbReference type="SMART" id="SM00014"/>
    </source>
</evidence>
<dbReference type="InterPro" id="IPR000326">
    <property type="entry name" value="PAP2/HPO"/>
</dbReference>
<dbReference type="STRING" id="702114.A1355_15130"/>
<dbReference type="RefSeq" id="WP_064031585.1">
    <property type="nucleotide sequence ID" value="NZ_LUUK01000226.1"/>
</dbReference>
<keyword evidence="4 10" id="KW-0812">Transmembrane</keyword>
<dbReference type="GO" id="GO:0005886">
    <property type="term" value="C:plasma membrane"/>
    <property type="evidence" value="ECO:0007669"/>
    <property type="project" value="UniProtKB-SubCell"/>
</dbReference>
<dbReference type="EMBL" id="LUUK01000226">
    <property type="protein sequence ID" value="OAI11830.1"/>
    <property type="molecule type" value="Genomic_DNA"/>
</dbReference>
<dbReference type="Pfam" id="PF01569">
    <property type="entry name" value="PAP2"/>
    <property type="match status" value="1"/>
</dbReference>
<evidence type="ECO:0000256" key="5">
    <source>
        <dbReference type="ARBA" id="ARBA00022801"/>
    </source>
</evidence>
<dbReference type="PANTHER" id="PTHR14969">
    <property type="entry name" value="SPHINGOSINE-1-PHOSPHATE PHOSPHOHYDROLASE"/>
    <property type="match status" value="1"/>
</dbReference>